<evidence type="ECO:0000313" key="1">
    <source>
        <dbReference type="EMBL" id="JAD48006.1"/>
    </source>
</evidence>
<dbReference type="AlphaFoldDB" id="A0A0A9AAA0"/>
<name>A0A0A9AAA0_ARUDO</name>
<accession>A0A0A9AAA0</accession>
<reference evidence="1" key="2">
    <citation type="journal article" date="2015" name="Data Brief">
        <title>Shoot transcriptome of the giant reed, Arundo donax.</title>
        <authorList>
            <person name="Barrero R.A."/>
            <person name="Guerrero F.D."/>
            <person name="Moolhuijzen P."/>
            <person name="Goolsby J.A."/>
            <person name="Tidwell J."/>
            <person name="Bellgard S.E."/>
            <person name="Bellgard M.I."/>
        </authorList>
    </citation>
    <scope>NUCLEOTIDE SEQUENCE</scope>
    <source>
        <tissue evidence="1">Shoot tissue taken approximately 20 cm above the soil surface</tissue>
    </source>
</reference>
<protein>
    <submittedName>
        <fullName evidence="1">Uncharacterized protein</fullName>
    </submittedName>
</protein>
<reference evidence="1" key="1">
    <citation type="submission" date="2014-09" db="EMBL/GenBank/DDBJ databases">
        <authorList>
            <person name="Magalhaes I.L.F."/>
            <person name="Oliveira U."/>
            <person name="Santos F.R."/>
            <person name="Vidigal T.H.D.A."/>
            <person name="Brescovit A.D."/>
            <person name="Santos A.J."/>
        </authorList>
    </citation>
    <scope>NUCLEOTIDE SEQUENCE</scope>
    <source>
        <tissue evidence="1">Shoot tissue taken approximately 20 cm above the soil surface</tissue>
    </source>
</reference>
<sequence>MSCSQLNCPFVQPLLECSWIYQGFLLFLRYLGHEGTHFTGILSRQFQDIPTY</sequence>
<proteinExistence type="predicted"/>
<dbReference type="EMBL" id="GBRH01249889">
    <property type="protein sequence ID" value="JAD48006.1"/>
    <property type="molecule type" value="Transcribed_RNA"/>
</dbReference>
<organism evidence="1">
    <name type="scientific">Arundo donax</name>
    <name type="common">Giant reed</name>
    <name type="synonym">Donax arundinaceus</name>
    <dbReference type="NCBI Taxonomy" id="35708"/>
    <lineage>
        <taxon>Eukaryota</taxon>
        <taxon>Viridiplantae</taxon>
        <taxon>Streptophyta</taxon>
        <taxon>Embryophyta</taxon>
        <taxon>Tracheophyta</taxon>
        <taxon>Spermatophyta</taxon>
        <taxon>Magnoliopsida</taxon>
        <taxon>Liliopsida</taxon>
        <taxon>Poales</taxon>
        <taxon>Poaceae</taxon>
        <taxon>PACMAD clade</taxon>
        <taxon>Arundinoideae</taxon>
        <taxon>Arundineae</taxon>
        <taxon>Arundo</taxon>
    </lineage>
</organism>